<sequence length="64" mass="7179">MKFLEILGTIRGVCIVVFPLSAIGITIYEFSKPYESRSFFIPIILIVLFILCGIGLIFIANILQ</sequence>
<evidence type="ECO:0000313" key="3">
    <source>
        <dbReference type="Proteomes" id="UP000285625"/>
    </source>
</evidence>
<keyword evidence="1" id="KW-0472">Membrane</keyword>
<evidence type="ECO:0000313" key="2">
    <source>
        <dbReference type="EMBL" id="RIO43477.1"/>
    </source>
</evidence>
<accession>A0A418JGM9</accession>
<gene>
    <name evidence="2" type="ORF">BUZ57_10710</name>
</gene>
<feature type="transmembrane region" description="Helical" evidence="1">
    <location>
        <begin position="39"/>
        <end position="63"/>
    </location>
</feature>
<keyword evidence="1" id="KW-1133">Transmembrane helix</keyword>
<evidence type="ECO:0000256" key="1">
    <source>
        <dbReference type="SAM" id="Phobius"/>
    </source>
</evidence>
<feature type="transmembrane region" description="Helical" evidence="1">
    <location>
        <begin position="6"/>
        <end position="27"/>
    </location>
</feature>
<protein>
    <submittedName>
        <fullName evidence="2">Uncharacterized protein</fullName>
    </submittedName>
</protein>
<dbReference type="AlphaFoldDB" id="A0A418JGM9"/>
<dbReference type="EMBL" id="QXVO01000042">
    <property type="protein sequence ID" value="RIO43477.1"/>
    <property type="molecule type" value="Genomic_DNA"/>
</dbReference>
<keyword evidence="1" id="KW-0812">Transmembrane</keyword>
<reference evidence="2 3" key="1">
    <citation type="journal article" date="2016" name="Front. Microbiol.">
        <title>Comprehensive Phylogenetic Analysis of Bovine Non-aureus Staphylococci Species Based on Whole-Genome Sequencing.</title>
        <authorList>
            <person name="Naushad S."/>
            <person name="Barkema H.W."/>
            <person name="Luby C."/>
            <person name="Condas L.A."/>
            <person name="Nobrega D.B."/>
            <person name="Carson D.A."/>
            <person name="De Buck J."/>
        </authorList>
    </citation>
    <scope>NUCLEOTIDE SEQUENCE [LARGE SCALE GENOMIC DNA]</scope>
    <source>
        <strain evidence="2 3">SNUC 5959</strain>
    </source>
</reference>
<dbReference type="Proteomes" id="UP000285625">
    <property type="component" value="Unassembled WGS sequence"/>
</dbReference>
<organism evidence="2 3">
    <name type="scientific">Staphylococcus hyicus</name>
    <dbReference type="NCBI Taxonomy" id="1284"/>
    <lineage>
        <taxon>Bacteria</taxon>
        <taxon>Bacillati</taxon>
        <taxon>Bacillota</taxon>
        <taxon>Bacilli</taxon>
        <taxon>Bacillales</taxon>
        <taxon>Staphylococcaceae</taxon>
        <taxon>Staphylococcus</taxon>
    </lineage>
</organism>
<comment type="caution">
    <text evidence="2">The sequence shown here is derived from an EMBL/GenBank/DDBJ whole genome shotgun (WGS) entry which is preliminary data.</text>
</comment>
<name>A0A418JGM9_STAHY</name>
<proteinExistence type="predicted"/>